<organism evidence="1 2">
    <name type="scientific">Trichogramma kaykai</name>
    <dbReference type="NCBI Taxonomy" id="54128"/>
    <lineage>
        <taxon>Eukaryota</taxon>
        <taxon>Metazoa</taxon>
        <taxon>Ecdysozoa</taxon>
        <taxon>Arthropoda</taxon>
        <taxon>Hexapoda</taxon>
        <taxon>Insecta</taxon>
        <taxon>Pterygota</taxon>
        <taxon>Neoptera</taxon>
        <taxon>Endopterygota</taxon>
        <taxon>Hymenoptera</taxon>
        <taxon>Apocrita</taxon>
        <taxon>Proctotrupomorpha</taxon>
        <taxon>Chalcidoidea</taxon>
        <taxon>Trichogrammatidae</taxon>
        <taxon>Trichogramma</taxon>
    </lineage>
</organism>
<reference evidence="1 2" key="1">
    <citation type="journal article" date="2024" name="bioRxiv">
        <title>A reference genome for Trichogramma kaykai: A tiny desert-dwelling parasitoid wasp with competing sex-ratio distorters.</title>
        <authorList>
            <person name="Culotta J."/>
            <person name="Lindsey A.R."/>
        </authorList>
    </citation>
    <scope>NUCLEOTIDE SEQUENCE [LARGE SCALE GENOMIC DNA]</scope>
    <source>
        <strain evidence="1 2">KSX58</strain>
    </source>
</reference>
<keyword evidence="2" id="KW-1185">Reference proteome</keyword>
<dbReference type="AlphaFoldDB" id="A0ABD2WHC0"/>
<accession>A0ABD2WHC0</accession>
<comment type="caution">
    <text evidence="1">The sequence shown here is derived from an EMBL/GenBank/DDBJ whole genome shotgun (WGS) entry which is preliminary data.</text>
</comment>
<sequence>MPEEDKSKPYNDSIFTKDGDSTEKELKLLEANKRFQGRNAAIEIQSEELRISHAIQLSQMGTSSQPVTQSLASTTDNLSFTSQASLVDSALLHQRLKPLGYTQIASISSEISASFSKEDLITRISEKVIYAILVKIDSRKSCPAEKRGK</sequence>
<proteinExistence type="predicted"/>
<gene>
    <name evidence="1" type="ORF">TKK_013157</name>
</gene>
<protein>
    <submittedName>
        <fullName evidence="1">Uncharacterized protein</fullName>
    </submittedName>
</protein>
<evidence type="ECO:0000313" key="1">
    <source>
        <dbReference type="EMBL" id="KAL3392331.1"/>
    </source>
</evidence>
<name>A0ABD2WHC0_9HYME</name>
<evidence type="ECO:0000313" key="2">
    <source>
        <dbReference type="Proteomes" id="UP001627154"/>
    </source>
</evidence>
<dbReference type="EMBL" id="JBJJXI010000106">
    <property type="protein sequence ID" value="KAL3392331.1"/>
    <property type="molecule type" value="Genomic_DNA"/>
</dbReference>
<dbReference type="Proteomes" id="UP001627154">
    <property type="component" value="Unassembled WGS sequence"/>
</dbReference>